<feature type="domain" description="CRAL-TRIO" evidence="1">
    <location>
        <begin position="168"/>
        <end position="327"/>
    </location>
</feature>
<gene>
    <name evidence="2" type="ORF">ZYGR_0H03480</name>
</gene>
<dbReference type="eggNOG" id="KOG1470">
    <property type="taxonomic scope" value="Eukaryota"/>
</dbReference>
<dbReference type="PANTHER" id="PTHR46590">
    <property type="entry name" value="PHOSPHATIDYLINOSITOL TRANSFER PROTEIN CSR1-RELATED"/>
    <property type="match status" value="1"/>
</dbReference>
<evidence type="ECO:0000259" key="1">
    <source>
        <dbReference type="PROSITE" id="PS50191"/>
    </source>
</evidence>
<dbReference type="SMART" id="SM00516">
    <property type="entry name" value="SEC14"/>
    <property type="match status" value="1"/>
</dbReference>
<dbReference type="AlphaFoldDB" id="A0A1Q2ZVU0"/>
<dbReference type="PROSITE" id="PS50191">
    <property type="entry name" value="CRAL_TRIO"/>
    <property type="match status" value="1"/>
</dbReference>
<name>A0A1Q2ZVU0_ZYGRO</name>
<dbReference type="Pfam" id="PF03765">
    <property type="entry name" value="CRAL_TRIO_N"/>
    <property type="match status" value="1"/>
</dbReference>
<dbReference type="PANTHER" id="PTHR46590:SF1">
    <property type="entry name" value="PHOSPHATIDYLINOSITOL TRANSFER PROTEIN CSR1"/>
    <property type="match status" value="1"/>
</dbReference>
<evidence type="ECO:0000313" key="3">
    <source>
        <dbReference type="Proteomes" id="UP000187013"/>
    </source>
</evidence>
<dbReference type="CDD" id="cd00170">
    <property type="entry name" value="SEC14"/>
    <property type="match status" value="1"/>
</dbReference>
<dbReference type="Pfam" id="PF00650">
    <property type="entry name" value="CRAL_TRIO"/>
    <property type="match status" value="1"/>
</dbReference>
<dbReference type="EMBL" id="BDGX01000008">
    <property type="protein sequence ID" value="GAV47504.1"/>
    <property type="molecule type" value="Genomic_DNA"/>
</dbReference>
<dbReference type="InterPro" id="IPR036273">
    <property type="entry name" value="CRAL/TRIO_N_dom_sf"/>
</dbReference>
<proteinExistence type="predicted"/>
<evidence type="ECO:0000313" key="2">
    <source>
        <dbReference type="EMBL" id="GAV47504.1"/>
    </source>
</evidence>
<dbReference type="InterPro" id="IPR036865">
    <property type="entry name" value="CRAL-TRIO_dom_sf"/>
</dbReference>
<dbReference type="Proteomes" id="UP000187013">
    <property type="component" value="Unassembled WGS sequence"/>
</dbReference>
<dbReference type="SUPFAM" id="SSF52087">
    <property type="entry name" value="CRAL/TRIO domain"/>
    <property type="match status" value="1"/>
</dbReference>
<dbReference type="OrthoDB" id="43460at2759"/>
<dbReference type="InterPro" id="IPR001251">
    <property type="entry name" value="CRAL-TRIO_dom"/>
</dbReference>
<reference evidence="2 3" key="1">
    <citation type="submission" date="2016-08" db="EMBL/GenBank/DDBJ databases">
        <title>Draft genome sequence of allopolyploid Zygosaccharomyces rouxii.</title>
        <authorList>
            <person name="Watanabe J."/>
            <person name="Uehara K."/>
            <person name="Mogi Y."/>
            <person name="Tsukioka Y."/>
        </authorList>
    </citation>
    <scope>NUCLEOTIDE SEQUENCE [LARGE SCALE GENOMIC DNA]</scope>
    <source>
        <strain evidence="2 3">NBRC 110957</strain>
    </source>
</reference>
<organism evidence="2 3">
    <name type="scientific">Zygosaccharomyces rouxii</name>
    <dbReference type="NCBI Taxonomy" id="4956"/>
    <lineage>
        <taxon>Eukaryota</taxon>
        <taxon>Fungi</taxon>
        <taxon>Dikarya</taxon>
        <taxon>Ascomycota</taxon>
        <taxon>Saccharomycotina</taxon>
        <taxon>Saccharomycetes</taxon>
        <taxon>Saccharomycetales</taxon>
        <taxon>Saccharomycetaceae</taxon>
        <taxon>Zygosaccharomyces</taxon>
    </lineage>
</organism>
<dbReference type="SUPFAM" id="SSF46938">
    <property type="entry name" value="CRAL/TRIO N-terminal domain"/>
    <property type="match status" value="1"/>
</dbReference>
<dbReference type="InterPro" id="IPR011074">
    <property type="entry name" value="CRAL/TRIO_N_dom"/>
</dbReference>
<dbReference type="SMART" id="SM01100">
    <property type="entry name" value="CRAL_TRIO_N"/>
    <property type="match status" value="1"/>
</dbReference>
<comment type="caution">
    <text evidence="2">The sequence shown here is derived from an EMBL/GenBank/DDBJ whole genome shotgun (WGS) entry which is preliminary data.</text>
</comment>
<dbReference type="Gene3D" id="3.40.525.10">
    <property type="entry name" value="CRAL-TRIO lipid binding domain"/>
    <property type="match status" value="1"/>
</dbReference>
<sequence length="416" mass="47991">MSTTNIGRGGNVKELSESQEKVLKQVWTYLLQSWGVPVNGDKAFAPTEGTAPASAENKKGKSLLSRLQSYSIGDDSSNDDTEEAQKYKPDLIQETLTDVKPKDTMDTFWTMLRVDYPDNLLLRFIRARKWNTNEAATMFAQSMRWRINEFPTDKILNDGERKAYENDDKGFIKNLELQTTVIPCRDNGGRPAVWVRARLHSPKIQSEDELKRSSILVIETARLFLTEAADTATIFFDLGGFSLSNMDYTPVKFLINCFEAHYPECLGHLFIHKAPWFFQPIWNIVKNWLDPVVASKVIFTKNTSDLVDYFDEDQIPRYLDGTNDYDFDHYVKPDASNDVKMQDEKTRDSILEERQQLIEKFTQATVKWIEADSKEESSKFLEQKIDLGTQISENYCKLDPYVRSRSQYDTRGILKI</sequence>
<accession>A0A1Q2ZVU0</accession>
<dbReference type="InterPro" id="IPR052432">
    <property type="entry name" value="PITP/CRAL-TRIO"/>
</dbReference>
<protein>
    <recommendedName>
        <fullName evidence="1">CRAL-TRIO domain-containing protein</fullName>
    </recommendedName>
</protein>